<comment type="subcellular location">
    <subcellularLocation>
        <location evidence="1">Membrane</location>
        <topology evidence="1">Multi-pass membrane protein</topology>
    </subcellularLocation>
</comment>
<dbReference type="Proteomes" id="UP000063234">
    <property type="component" value="Chromosome"/>
</dbReference>
<dbReference type="GO" id="GO:0005886">
    <property type="term" value="C:plasma membrane"/>
    <property type="evidence" value="ECO:0007669"/>
    <property type="project" value="TreeGrafter"/>
</dbReference>
<accession>A0A0S3QRN9</accession>
<dbReference type="NCBIfam" id="TIGR03144">
    <property type="entry name" value="cytochr_II_ccsB"/>
    <property type="match status" value="1"/>
</dbReference>
<keyword evidence="3" id="KW-0201">Cytochrome c-type biogenesis</keyword>
<gene>
    <name evidence="8" type="ORF">TST_0189</name>
</gene>
<evidence type="ECO:0000259" key="7">
    <source>
        <dbReference type="Pfam" id="PF01578"/>
    </source>
</evidence>
<dbReference type="InterPro" id="IPR002541">
    <property type="entry name" value="Cyt_c_assembly"/>
</dbReference>
<evidence type="ECO:0000256" key="4">
    <source>
        <dbReference type="ARBA" id="ARBA00022989"/>
    </source>
</evidence>
<dbReference type="STRING" id="1298851.TST_0189"/>
<dbReference type="OrthoDB" id="9814290at2"/>
<sequence length="277" mass="30817">MVKDTVFVAYATFTALGSFVLYLSYVVTKSEKVGKLASLVNIITALLLTVSMVVRTYITVQKGWGHAPFTNLYESMVFFAWAIAVLLFIFELKYKNRSLGAFVTPFAFIILAYTSLGGPGIRTEVEPLIPALQSNWLIAHVITAFLSYAAFAVSCGASIMYLLRVNKSGGFWNRLPSAEVLDEISYKAVLIGFPLLTLGIVTGAAWAHYAWGSYWSWDPKETWSLITWFIYAAYLHARYMRGWRGKKAAFLSIIGFAAVIFTYLGVNLIISGLHSYA</sequence>
<evidence type="ECO:0000256" key="6">
    <source>
        <dbReference type="SAM" id="Phobius"/>
    </source>
</evidence>
<organism evidence="8 9">
    <name type="scientific">Thermosulfidibacter takaii (strain DSM 17441 / JCM 13301 / NBRC 103674 / ABI70S6)</name>
    <dbReference type="NCBI Taxonomy" id="1298851"/>
    <lineage>
        <taxon>Bacteria</taxon>
        <taxon>Pseudomonadati</taxon>
        <taxon>Thermosulfidibacterota</taxon>
        <taxon>Thermosulfidibacteria</taxon>
        <taxon>Thermosulfidibacterales</taxon>
        <taxon>Thermosulfidibacteraceae</taxon>
    </lineage>
</organism>
<name>A0A0S3QRN9_THET7</name>
<feature type="transmembrane region" description="Helical" evidence="6">
    <location>
        <begin position="136"/>
        <end position="163"/>
    </location>
</feature>
<feature type="transmembrane region" description="Helical" evidence="6">
    <location>
        <begin position="249"/>
        <end position="270"/>
    </location>
</feature>
<feature type="transmembrane region" description="Helical" evidence="6">
    <location>
        <begin position="6"/>
        <end position="27"/>
    </location>
</feature>
<keyword evidence="9" id="KW-1185">Reference proteome</keyword>
<dbReference type="GO" id="GO:0017004">
    <property type="term" value="P:cytochrome complex assembly"/>
    <property type="evidence" value="ECO:0007669"/>
    <property type="project" value="UniProtKB-KW"/>
</dbReference>
<feature type="transmembrane region" description="Helical" evidence="6">
    <location>
        <begin position="99"/>
        <end position="116"/>
    </location>
</feature>
<dbReference type="RefSeq" id="WP_068548807.1">
    <property type="nucleotide sequence ID" value="NZ_AP013035.1"/>
</dbReference>
<evidence type="ECO:0000256" key="5">
    <source>
        <dbReference type="ARBA" id="ARBA00023136"/>
    </source>
</evidence>
<evidence type="ECO:0000256" key="2">
    <source>
        <dbReference type="ARBA" id="ARBA00022692"/>
    </source>
</evidence>
<feature type="transmembrane region" description="Helical" evidence="6">
    <location>
        <begin position="72"/>
        <end position="92"/>
    </location>
</feature>
<reference evidence="9" key="1">
    <citation type="journal article" date="2018" name="Science">
        <title>A primordial and reversible TCA cycle in a facultatively chemolithoautotrophic thermophile.</title>
        <authorList>
            <person name="Nunoura T."/>
            <person name="Chikaraishi Y."/>
            <person name="Izaki R."/>
            <person name="Suwa T."/>
            <person name="Sato T."/>
            <person name="Harada T."/>
            <person name="Mori K."/>
            <person name="Kato Y."/>
            <person name="Miyazaki M."/>
            <person name="Shimamura S."/>
            <person name="Yanagawa K."/>
            <person name="Shuto A."/>
            <person name="Ohkouchi N."/>
            <person name="Fujita N."/>
            <person name="Takaki Y."/>
            <person name="Atomi H."/>
            <person name="Takai K."/>
        </authorList>
    </citation>
    <scope>NUCLEOTIDE SEQUENCE [LARGE SCALE GENOMIC DNA]</scope>
    <source>
        <strain evidence="9">DSM 17441 / JCM 13301 / NBRC 103674 / ABI70S6</strain>
    </source>
</reference>
<dbReference type="KEGG" id="ttk:TST_0189"/>
<evidence type="ECO:0000313" key="9">
    <source>
        <dbReference type="Proteomes" id="UP000063234"/>
    </source>
</evidence>
<protein>
    <submittedName>
        <fullName evidence="8">Cytochrome c biogenesis protein</fullName>
    </submittedName>
</protein>
<feature type="transmembrane region" description="Helical" evidence="6">
    <location>
        <begin position="184"/>
        <end position="209"/>
    </location>
</feature>
<feature type="domain" description="Cytochrome c assembly protein" evidence="7">
    <location>
        <begin position="71"/>
        <end position="274"/>
    </location>
</feature>
<dbReference type="AlphaFoldDB" id="A0A0S3QRN9"/>
<dbReference type="InterPro" id="IPR045062">
    <property type="entry name" value="Cyt_c_biogenesis_CcsA/CcmC"/>
</dbReference>
<keyword evidence="4 6" id="KW-1133">Transmembrane helix</keyword>
<keyword evidence="2 6" id="KW-0812">Transmembrane</keyword>
<evidence type="ECO:0000313" key="8">
    <source>
        <dbReference type="EMBL" id="BAT70999.1"/>
    </source>
</evidence>
<evidence type="ECO:0000256" key="3">
    <source>
        <dbReference type="ARBA" id="ARBA00022748"/>
    </source>
</evidence>
<dbReference type="EMBL" id="AP013035">
    <property type="protein sequence ID" value="BAT70999.1"/>
    <property type="molecule type" value="Genomic_DNA"/>
</dbReference>
<dbReference type="PANTHER" id="PTHR30071:SF1">
    <property type="entry name" value="CYTOCHROME B_B6 PROTEIN-RELATED"/>
    <property type="match status" value="1"/>
</dbReference>
<dbReference type="PATRIC" id="fig|1298851.3.peg.192"/>
<dbReference type="InterPro" id="IPR017562">
    <property type="entry name" value="Cyt_c_biogenesis_CcsA"/>
</dbReference>
<dbReference type="Pfam" id="PF01578">
    <property type="entry name" value="Cytochrom_C_asm"/>
    <property type="match status" value="1"/>
</dbReference>
<keyword evidence="5 6" id="KW-0472">Membrane</keyword>
<proteinExistence type="predicted"/>
<feature type="transmembrane region" description="Helical" evidence="6">
    <location>
        <begin position="221"/>
        <end position="237"/>
    </location>
</feature>
<feature type="transmembrane region" description="Helical" evidence="6">
    <location>
        <begin position="39"/>
        <end position="60"/>
    </location>
</feature>
<dbReference type="PANTHER" id="PTHR30071">
    <property type="entry name" value="HEME EXPORTER PROTEIN C"/>
    <property type="match status" value="1"/>
</dbReference>
<evidence type="ECO:0000256" key="1">
    <source>
        <dbReference type="ARBA" id="ARBA00004141"/>
    </source>
</evidence>
<dbReference type="GO" id="GO:0020037">
    <property type="term" value="F:heme binding"/>
    <property type="evidence" value="ECO:0007669"/>
    <property type="project" value="InterPro"/>
</dbReference>